<dbReference type="PROSITE" id="PS51720">
    <property type="entry name" value="G_AIG1"/>
    <property type="match status" value="1"/>
</dbReference>
<dbReference type="InParanoid" id="A0A3Q3FKF1"/>
<evidence type="ECO:0000313" key="7">
    <source>
        <dbReference type="Proteomes" id="UP000261660"/>
    </source>
</evidence>
<evidence type="ECO:0000259" key="5">
    <source>
        <dbReference type="PROSITE" id="PS51720"/>
    </source>
</evidence>
<feature type="compositionally biased region" description="Basic and acidic residues" evidence="4">
    <location>
        <begin position="310"/>
        <end position="332"/>
    </location>
</feature>
<keyword evidence="7" id="KW-1185">Reference proteome</keyword>
<protein>
    <submittedName>
        <fullName evidence="6">Zgc:136870</fullName>
    </submittedName>
</protein>
<reference evidence="6" key="1">
    <citation type="submission" date="2025-08" db="UniProtKB">
        <authorList>
            <consortium name="Ensembl"/>
        </authorList>
    </citation>
    <scope>IDENTIFICATION</scope>
</reference>
<dbReference type="GO" id="GO:0005525">
    <property type="term" value="F:GTP binding"/>
    <property type="evidence" value="ECO:0007669"/>
    <property type="project" value="UniProtKB-KW"/>
</dbReference>
<accession>A0A3Q3FKF1</accession>
<sequence length="353" mass="39852">MTASITYTFTELLVLDMNISAWERKNTSSHEKYSTTKTVIMESWQQSVNASAELNILLVGPRRTGKSSTGNTLLGGGPIFDTKGGGASTAASANTVGHIVTVVDAQGWGSSEEFVPREEKVELMRSLSLCGLRGPHVILIVIPLLDFTEQEQRAVERRMEMLTPSVWRHTMVLFTCGDLLGGRGLSVEECIQSGGPALQWLLEKCHNRYQVFDNKTANIGKQERRKQEAQGSGKKKEGRWWRKNEEEVGRKSRAGEVNERKAGEQEQVSELLGKVEDMLQENGGWHFSLHMYQRIEEEWCRRKHCLREEQERVAMSSDEDRWDSSSDSGVEREEGDDMKTGLIAPFRWSKVSL</sequence>
<feature type="domain" description="AIG1-type G" evidence="5">
    <location>
        <begin position="51"/>
        <end position="296"/>
    </location>
</feature>
<dbReference type="Gene3D" id="3.40.50.300">
    <property type="entry name" value="P-loop containing nucleotide triphosphate hydrolases"/>
    <property type="match status" value="1"/>
</dbReference>
<evidence type="ECO:0000256" key="3">
    <source>
        <dbReference type="ARBA" id="ARBA00023134"/>
    </source>
</evidence>
<keyword evidence="3" id="KW-0342">GTP-binding</keyword>
<dbReference type="InterPro" id="IPR045058">
    <property type="entry name" value="GIMA/IAN/Toc"/>
</dbReference>
<keyword evidence="2" id="KW-0547">Nucleotide-binding</keyword>
<dbReference type="Proteomes" id="UP000261660">
    <property type="component" value="Unplaced"/>
</dbReference>
<dbReference type="Ensembl" id="ENSLBET00000021062.1">
    <property type="protein sequence ID" value="ENSLBEP00000019989.1"/>
    <property type="gene ID" value="ENSLBEG00000015372.1"/>
</dbReference>
<dbReference type="SUPFAM" id="SSF52540">
    <property type="entry name" value="P-loop containing nucleoside triphosphate hydrolases"/>
    <property type="match status" value="1"/>
</dbReference>
<feature type="region of interest" description="Disordered" evidence="4">
    <location>
        <begin position="220"/>
        <end position="245"/>
    </location>
</feature>
<dbReference type="AlphaFoldDB" id="A0A3Q3FKF1"/>
<feature type="region of interest" description="Disordered" evidence="4">
    <location>
        <begin position="310"/>
        <end position="338"/>
    </location>
</feature>
<comment type="similarity">
    <text evidence="1">Belongs to the TRAFAC class TrmE-Era-EngA-EngB-Septin-like GTPase superfamily. AIG1/Toc34/Toc159-like paraseptin GTPase family. IAN subfamily.</text>
</comment>
<dbReference type="PANTHER" id="PTHR10903:SF107">
    <property type="entry name" value="GTPASE IMAP FAMILY MEMBER 4-LIKE-RELATED"/>
    <property type="match status" value="1"/>
</dbReference>
<evidence type="ECO:0000256" key="2">
    <source>
        <dbReference type="ARBA" id="ARBA00022741"/>
    </source>
</evidence>
<dbReference type="InterPro" id="IPR006703">
    <property type="entry name" value="G_AIG1"/>
</dbReference>
<reference evidence="6" key="2">
    <citation type="submission" date="2025-09" db="UniProtKB">
        <authorList>
            <consortium name="Ensembl"/>
        </authorList>
    </citation>
    <scope>IDENTIFICATION</scope>
</reference>
<name>A0A3Q3FKF1_9LABR</name>
<organism evidence="6 7">
    <name type="scientific">Labrus bergylta</name>
    <name type="common">ballan wrasse</name>
    <dbReference type="NCBI Taxonomy" id="56723"/>
    <lineage>
        <taxon>Eukaryota</taxon>
        <taxon>Metazoa</taxon>
        <taxon>Chordata</taxon>
        <taxon>Craniata</taxon>
        <taxon>Vertebrata</taxon>
        <taxon>Euteleostomi</taxon>
        <taxon>Actinopterygii</taxon>
        <taxon>Neopterygii</taxon>
        <taxon>Teleostei</taxon>
        <taxon>Neoteleostei</taxon>
        <taxon>Acanthomorphata</taxon>
        <taxon>Eupercaria</taxon>
        <taxon>Labriformes</taxon>
        <taxon>Labridae</taxon>
        <taxon>Labrus</taxon>
    </lineage>
</organism>
<dbReference type="InterPro" id="IPR027417">
    <property type="entry name" value="P-loop_NTPase"/>
</dbReference>
<dbReference type="Pfam" id="PF04548">
    <property type="entry name" value="AIG1"/>
    <property type="match status" value="1"/>
</dbReference>
<dbReference type="GeneTree" id="ENSGT00940000162556"/>
<proteinExistence type="inferred from homology"/>
<dbReference type="PANTHER" id="PTHR10903">
    <property type="entry name" value="GTPASE, IMAP FAMILY MEMBER-RELATED"/>
    <property type="match status" value="1"/>
</dbReference>
<evidence type="ECO:0000256" key="4">
    <source>
        <dbReference type="SAM" id="MobiDB-lite"/>
    </source>
</evidence>
<evidence type="ECO:0000313" key="6">
    <source>
        <dbReference type="Ensembl" id="ENSLBEP00000019989.1"/>
    </source>
</evidence>
<evidence type="ECO:0000256" key="1">
    <source>
        <dbReference type="ARBA" id="ARBA00008535"/>
    </source>
</evidence>
<feature type="compositionally biased region" description="Basic and acidic residues" evidence="4">
    <location>
        <begin position="221"/>
        <end position="245"/>
    </location>
</feature>